<gene>
    <name evidence="2" type="ORF">AQJ64_14805</name>
</gene>
<accession>A0A101T2I4</accession>
<protein>
    <submittedName>
        <fullName evidence="2">Uncharacterized protein</fullName>
    </submittedName>
</protein>
<comment type="caution">
    <text evidence="2">The sequence shown here is derived from an EMBL/GenBank/DDBJ whole genome shotgun (WGS) entry which is preliminary data.</text>
</comment>
<sequence length="288" mass="29226">MTSPTVLPGVVQRVLREAAGRRALRLALLVGGLIALGFLCGGQAQAAEGTPTAVTEVTAALSGPVRTSAPVPATDPVPVPVAVPVMHVERVLRPVREVVTAVTEQVAQASAELPLPTDLPALPDLPLPELPDLTELPDVSEPPSLPVQNLPVPVTQAPAPDSPVASSPDGHRSRHVAPQHEAADAATVSYGPVLRAVLGDAAGPRAASHHDPAPARAGQVPAHRAPGGEPSGLLGGSSALDGGVSRHGDAQAVTVSHRMPVLLVSGGVVRSEAAETRDVHRDIPVFPG</sequence>
<evidence type="ECO:0000313" key="2">
    <source>
        <dbReference type="EMBL" id="KUN84413.1"/>
    </source>
</evidence>
<reference evidence="2 3" key="1">
    <citation type="submission" date="2015-10" db="EMBL/GenBank/DDBJ databases">
        <title>Draft genome sequence of Streptomyces griseoruber DSM 40281, type strain for the species Streptomyces griseoruber.</title>
        <authorList>
            <person name="Ruckert C."/>
            <person name="Winkler A."/>
            <person name="Kalinowski J."/>
            <person name="Kampfer P."/>
            <person name="Glaeser S."/>
        </authorList>
    </citation>
    <scope>NUCLEOTIDE SEQUENCE [LARGE SCALE GENOMIC DNA]</scope>
    <source>
        <strain evidence="2 3">DSM 40281</strain>
    </source>
</reference>
<organism evidence="2 3">
    <name type="scientific">Streptomyces griseoruber</name>
    <dbReference type="NCBI Taxonomy" id="1943"/>
    <lineage>
        <taxon>Bacteria</taxon>
        <taxon>Bacillati</taxon>
        <taxon>Actinomycetota</taxon>
        <taxon>Actinomycetes</taxon>
        <taxon>Kitasatosporales</taxon>
        <taxon>Streptomycetaceae</taxon>
        <taxon>Streptomyces</taxon>
    </lineage>
</organism>
<name>A0A101T2I4_9ACTN</name>
<dbReference type="OrthoDB" id="4339088at2"/>
<keyword evidence="3" id="KW-1185">Reference proteome</keyword>
<proteinExistence type="predicted"/>
<feature type="region of interest" description="Disordered" evidence="1">
    <location>
        <begin position="202"/>
        <end position="248"/>
    </location>
</feature>
<dbReference type="EMBL" id="LMWW01000017">
    <property type="protein sequence ID" value="KUN84413.1"/>
    <property type="molecule type" value="Genomic_DNA"/>
</dbReference>
<dbReference type="RefSeq" id="WP_055636546.1">
    <property type="nucleotide sequence ID" value="NZ_KQ948766.1"/>
</dbReference>
<dbReference type="STRING" id="1943.AQJ64_14805"/>
<dbReference type="AlphaFoldDB" id="A0A101T2I4"/>
<feature type="region of interest" description="Disordered" evidence="1">
    <location>
        <begin position="116"/>
        <end position="185"/>
    </location>
</feature>
<evidence type="ECO:0000256" key="1">
    <source>
        <dbReference type="SAM" id="MobiDB-lite"/>
    </source>
</evidence>
<dbReference type="Proteomes" id="UP000052982">
    <property type="component" value="Unassembled WGS sequence"/>
</dbReference>
<evidence type="ECO:0000313" key="3">
    <source>
        <dbReference type="Proteomes" id="UP000052982"/>
    </source>
</evidence>
<feature type="compositionally biased region" description="Low complexity" evidence="1">
    <location>
        <begin position="157"/>
        <end position="168"/>
    </location>
</feature>